<evidence type="ECO:0000259" key="1">
    <source>
        <dbReference type="Pfam" id="PF06985"/>
    </source>
</evidence>
<protein>
    <submittedName>
        <fullName evidence="2">Heterokaryon incompatibility protein-domain-containing protein</fullName>
    </submittedName>
</protein>
<sequence length="352" mass="39705">MTLQLVDSQGGGTHPLSLKAVYPPNLPDFSLTNASIATFEAARSSLHDCNSTHTSCKDRKPSEIWPTRLIDVGSAGNDCLRVVTLAQPQLYCATSHCWGNHANHLQLNRDTYTRLVSGFSFYELPRLYADFVIAARQLGVQYLWVDSLCIIQDNKDDWEYEARRMADVYQGSYCTLAATSAQNSDDSLFLKTSPLCNISYVPKGVQNWGLVYPRPGWFQNSTSATFPLHKRAWVFQETLLSPRQLHFGFGGVSFTCRQIGVEPSGEFFPPQIVQSWRDLLRTKNYKLTDVDRAKGQALWQTLVSEYSNRNLTFESDRLLALEGVVSALQQHTPLRVIAGVIVDFLPYSLIWH</sequence>
<dbReference type="PANTHER" id="PTHR33112">
    <property type="entry name" value="DOMAIN PROTEIN, PUTATIVE-RELATED"/>
    <property type="match status" value="1"/>
</dbReference>
<proteinExistence type="predicted"/>
<dbReference type="AlphaFoldDB" id="A0A9P9DBF1"/>
<organism evidence="2 3">
    <name type="scientific">Dendryphion nanum</name>
    <dbReference type="NCBI Taxonomy" id="256645"/>
    <lineage>
        <taxon>Eukaryota</taxon>
        <taxon>Fungi</taxon>
        <taxon>Dikarya</taxon>
        <taxon>Ascomycota</taxon>
        <taxon>Pezizomycotina</taxon>
        <taxon>Dothideomycetes</taxon>
        <taxon>Pleosporomycetidae</taxon>
        <taxon>Pleosporales</taxon>
        <taxon>Torulaceae</taxon>
        <taxon>Dendryphion</taxon>
    </lineage>
</organism>
<reference evidence="2" key="1">
    <citation type="journal article" date="2021" name="Nat. Commun.">
        <title>Genetic determinants of endophytism in the Arabidopsis root mycobiome.</title>
        <authorList>
            <person name="Mesny F."/>
            <person name="Miyauchi S."/>
            <person name="Thiergart T."/>
            <person name="Pickel B."/>
            <person name="Atanasova L."/>
            <person name="Karlsson M."/>
            <person name="Huettel B."/>
            <person name="Barry K.W."/>
            <person name="Haridas S."/>
            <person name="Chen C."/>
            <person name="Bauer D."/>
            <person name="Andreopoulos W."/>
            <person name="Pangilinan J."/>
            <person name="LaButti K."/>
            <person name="Riley R."/>
            <person name="Lipzen A."/>
            <person name="Clum A."/>
            <person name="Drula E."/>
            <person name="Henrissat B."/>
            <person name="Kohler A."/>
            <person name="Grigoriev I.V."/>
            <person name="Martin F.M."/>
            <person name="Hacquard S."/>
        </authorList>
    </citation>
    <scope>NUCLEOTIDE SEQUENCE</scope>
    <source>
        <strain evidence="2">MPI-CAGE-CH-0243</strain>
    </source>
</reference>
<dbReference type="OrthoDB" id="2958217at2759"/>
<evidence type="ECO:0000313" key="3">
    <source>
        <dbReference type="Proteomes" id="UP000700596"/>
    </source>
</evidence>
<name>A0A9P9DBF1_9PLEO</name>
<feature type="non-terminal residue" evidence="2">
    <location>
        <position position="352"/>
    </location>
</feature>
<dbReference type="InterPro" id="IPR010730">
    <property type="entry name" value="HET"/>
</dbReference>
<dbReference type="EMBL" id="JAGMWT010000015">
    <property type="protein sequence ID" value="KAH7116151.1"/>
    <property type="molecule type" value="Genomic_DNA"/>
</dbReference>
<gene>
    <name evidence="2" type="ORF">B0J11DRAFT_444092</name>
</gene>
<evidence type="ECO:0000313" key="2">
    <source>
        <dbReference type="EMBL" id="KAH7116151.1"/>
    </source>
</evidence>
<comment type="caution">
    <text evidence="2">The sequence shown here is derived from an EMBL/GenBank/DDBJ whole genome shotgun (WGS) entry which is preliminary data.</text>
</comment>
<accession>A0A9P9DBF1</accession>
<dbReference type="PANTHER" id="PTHR33112:SF16">
    <property type="entry name" value="HETEROKARYON INCOMPATIBILITY DOMAIN-CONTAINING PROTEIN"/>
    <property type="match status" value="1"/>
</dbReference>
<keyword evidence="3" id="KW-1185">Reference proteome</keyword>
<dbReference type="Pfam" id="PF06985">
    <property type="entry name" value="HET"/>
    <property type="match status" value="1"/>
</dbReference>
<dbReference type="Proteomes" id="UP000700596">
    <property type="component" value="Unassembled WGS sequence"/>
</dbReference>
<feature type="domain" description="Heterokaryon incompatibility" evidence="1">
    <location>
        <begin position="91"/>
        <end position="237"/>
    </location>
</feature>